<gene>
    <name evidence="2" type="ORF">Fcan01_28679</name>
</gene>
<dbReference type="InterPro" id="IPR003165">
    <property type="entry name" value="Piwi"/>
</dbReference>
<name>A0A226CX00_FOLCA</name>
<dbReference type="EMBL" id="LNIX01000112">
    <property type="protein sequence ID" value="OXA36556.1"/>
    <property type="molecule type" value="Genomic_DNA"/>
</dbReference>
<dbReference type="OrthoDB" id="10252740at2759"/>
<evidence type="ECO:0000313" key="3">
    <source>
        <dbReference type="Proteomes" id="UP000198287"/>
    </source>
</evidence>
<dbReference type="GO" id="GO:0003676">
    <property type="term" value="F:nucleic acid binding"/>
    <property type="evidence" value="ECO:0007669"/>
    <property type="project" value="InterPro"/>
</dbReference>
<evidence type="ECO:0000259" key="1">
    <source>
        <dbReference type="SMART" id="SM00950"/>
    </source>
</evidence>
<reference evidence="2 3" key="1">
    <citation type="submission" date="2015-12" db="EMBL/GenBank/DDBJ databases">
        <title>The genome of Folsomia candida.</title>
        <authorList>
            <person name="Faddeeva A."/>
            <person name="Derks M.F."/>
            <person name="Anvar Y."/>
            <person name="Smit S."/>
            <person name="Van Straalen N."/>
            <person name="Roelofs D."/>
        </authorList>
    </citation>
    <scope>NUCLEOTIDE SEQUENCE [LARGE SCALE GENOMIC DNA]</scope>
    <source>
        <strain evidence="2 3">VU population</strain>
        <tissue evidence="2">Whole body</tissue>
    </source>
</reference>
<organism evidence="2 3">
    <name type="scientific">Folsomia candida</name>
    <name type="common">Springtail</name>
    <dbReference type="NCBI Taxonomy" id="158441"/>
    <lineage>
        <taxon>Eukaryota</taxon>
        <taxon>Metazoa</taxon>
        <taxon>Ecdysozoa</taxon>
        <taxon>Arthropoda</taxon>
        <taxon>Hexapoda</taxon>
        <taxon>Collembola</taxon>
        <taxon>Entomobryomorpha</taxon>
        <taxon>Isotomoidea</taxon>
        <taxon>Isotomidae</taxon>
        <taxon>Proisotominae</taxon>
        <taxon>Folsomia</taxon>
    </lineage>
</organism>
<accession>A0A226CX00</accession>
<dbReference type="PANTHER" id="PTHR22891">
    <property type="entry name" value="EUKARYOTIC TRANSLATION INITIATION FACTOR 2C"/>
    <property type="match status" value="1"/>
</dbReference>
<keyword evidence="3" id="KW-1185">Reference proteome</keyword>
<proteinExistence type="predicted"/>
<sequence length="843" mass="96295">MADRSSTSPRPLRVKNEMPLKGLKISLKVNHYPGLHFQGCYTHKKTKIYVKKAAVIRKCWFCHPDQDLPRRYLPLRRGHNQCRHDPRNAAAADAAKKRKEARAKVAEKEGREMTELPARILPLIWKEFERQNKAALKFTVPFDGKKNVYTEDGSTFQMGMRTPSQMEMEDPDDPDKRRRFKVEMKVLTSSFIEFLRSREEMGEPVVQPQDVVQGLDVAFVTPPHCATFPAIEASSIKPHPPTTFGQDARVASRALSVPLSRGYEGILHEKPLHEYVRNACKWALDDSLDIEYWEDPDINKASEAVKGKLIKYGTGPIDSTTGKHEKYHKFTANAIVKQSAAEYTFGITDEKGVTKSINIVQYMNSLRRPRFDTQIGPCPYRGKMEPKLTSAMIRGQQLSRKERFKAIDLARQGSRFDKCPVLTEFGIRIEPNPIVIDNASVIAPPVVRTLDSKGAQINAKVSQFEGKWNFKDNNEVSKKFLQAATLPKWMIFDCDGILKDEEIADFTLENREGWNDKLLRKARPSRKSGQGFELVIVVLPQDGKDYAFIKSEAEVVLNSKTFGTNFSIQELNELHFRNEKTMILGADVTHPSPILWVWISEAVTPQKDENLRPSIAAVTAYSTCPAWATRCTSSRKRVAKNSSRTGRNSGGQLGKFFATNKVYPTKILMFRDVSEGFFNKVKEEEYEQMKQVCLDYGEVRNSKDQNHLRVVSKEAAPHAFSAMNEKRGVGNKNIPRERSSHQDCHPEREFFLNSHVGIQGTSKPPVSRIHDETLYDGRFAEDYVLLVLRIRSMPQPVSTRGHVLRHLAVYRAAFIEKEGEQFEYYRDLKYCHHRFLQIALIDR</sequence>
<dbReference type="AlphaFoldDB" id="A0A226CX00"/>
<dbReference type="Gene3D" id="3.30.420.10">
    <property type="entry name" value="Ribonuclease H-like superfamily/Ribonuclease H"/>
    <property type="match status" value="1"/>
</dbReference>
<dbReference type="SUPFAM" id="SSF53098">
    <property type="entry name" value="Ribonuclease H-like"/>
    <property type="match status" value="1"/>
</dbReference>
<dbReference type="STRING" id="158441.A0A226CX00"/>
<dbReference type="Pfam" id="PF02171">
    <property type="entry name" value="Piwi"/>
    <property type="match status" value="1"/>
</dbReference>
<dbReference type="SMART" id="SM00950">
    <property type="entry name" value="Piwi"/>
    <property type="match status" value="1"/>
</dbReference>
<dbReference type="InterPro" id="IPR036397">
    <property type="entry name" value="RNaseH_sf"/>
</dbReference>
<comment type="caution">
    <text evidence="2">The sequence shown here is derived from an EMBL/GenBank/DDBJ whole genome shotgun (WGS) entry which is preliminary data.</text>
</comment>
<dbReference type="InterPro" id="IPR012337">
    <property type="entry name" value="RNaseH-like_sf"/>
</dbReference>
<feature type="domain" description="Piwi" evidence="1">
    <location>
        <begin position="534"/>
        <end position="817"/>
    </location>
</feature>
<evidence type="ECO:0000313" key="2">
    <source>
        <dbReference type="EMBL" id="OXA36556.1"/>
    </source>
</evidence>
<protein>
    <submittedName>
        <fullName evidence="2">Protein argonaute-2</fullName>
    </submittedName>
</protein>
<dbReference type="Proteomes" id="UP000198287">
    <property type="component" value="Unassembled WGS sequence"/>
</dbReference>